<dbReference type="PANTHER" id="PTHR33067">
    <property type="entry name" value="RNA-DIRECTED DNA POLYMERASE-RELATED"/>
    <property type="match status" value="1"/>
</dbReference>
<dbReference type="Gene3D" id="2.40.70.10">
    <property type="entry name" value="Acid Proteases"/>
    <property type="match status" value="1"/>
</dbReference>
<dbReference type="CDD" id="cd00303">
    <property type="entry name" value="retropepsin_like"/>
    <property type="match status" value="1"/>
</dbReference>
<keyword evidence="3" id="KW-1185">Reference proteome</keyword>
<name>A0AAN7IUE6_QUERU</name>
<feature type="region of interest" description="Disordered" evidence="1">
    <location>
        <begin position="1"/>
        <end position="31"/>
    </location>
</feature>
<dbReference type="InterPro" id="IPR021109">
    <property type="entry name" value="Peptidase_aspartic_dom_sf"/>
</dbReference>
<sequence>MKEAESEMKEVEQAEKTKENERASKSKRSRKVTFETYSPSIYDPPIPFPQRLRKNNVDDQFSKFLCIFKQLHINIPLIEALEQMPKYAKFLKDIISKKRKLEEHETVMLTEESSAILQKKLPPKLKDPRSCIIPCTIGKSYFDRALCDLGANRSIKYPKGVIENVLVKVDKFIFSTDFIVLDMDEDEEIPLILGRPFLATGRTLIEVQQGKLVLRVGEDEVTFDVFKPMKFPSKTHSCFQISDRDVIMADETCAIDFLKLPLEVCLTHSTPVKFKDEKVKECERYLEATPLFPPSMQPKVEDLKSCQPTSPPEEPPKLELKPLPSNLRYAFLGQDSTFLVIINRSLSDVEEEKLLRILWEHKKALGWTIFDIKGISPSNLHTQDFNGG</sequence>
<dbReference type="EMBL" id="JAXUIC010000006">
    <property type="protein sequence ID" value="KAK4587007.1"/>
    <property type="molecule type" value="Genomic_DNA"/>
</dbReference>
<evidence type="ECO:0000313" key="2">
    <source>
        <dbReference type="EMBL" id="KAK4587007.1"/>
    </source>
</evidence>
<organism evidence="2 3">
    <name type="scientific">Quercus rubra</name>
    <name type="common">Northern red oak</name>
    <name type="synonym">Quercus borealis</name>
    <dbReference type="NCBI Taxonomy" id="3512"/>
    <lineage>
        <taxon>Eukaryota</taxon>
        <taxon>Viridiplantae</taxon>
        <taxon>Streptophyta</taxon>
        <taxon>Embryophyta</taxon>
        <taxon>Tracheophyta</taxon>
        <taxon>Spermatophyta</taxon>
        <taxon>Magnoliopsida</taxon>
        <taxon>eudicotyledons</taxon>
        <taxon>Gunneridae</taxon>
        <taxon>Pentapetalae</taxon>
        <taxon>rosids</taxon>
        <taxon>fabids</taxon>
        <taxon>Fagales</taxon>
        <taxon>Fagaceae</taxon>
        <taxon>Quercus</taxon>
    </lineage>
</organism>
<dbReference type="PANTHER" id="PTHR33067:SF31">
    <property type="entry name" value="RNA-DIRECTED DNA POLYMERASE"/>
    <property type="match status" value="1"/>
</dbReference>
<dbReference type="Proteomes" id="UP001324115">
    <property type="component" value="Unassembled WGS sequence"/>
</dbReference>
<reference evidence="2 3" key="1">
    <citation type="journal article" date="2023" name="G3 (Bethesda)">
        <title>A haplotype-resolved chromosome-scale genome for Quercus rubra L. provides insights into the genetics of adaptive traits for red oak species.</title>
        <authorList>
            <person name="Kapoor B."/>
            <person name="Jenkins J."/>
            <person name="Schmutz J."/>
            <person name="Zhebentyayeva T."/>
            <person name="Kuelheim C."/>
            <person name="Coggeshall M."/>
            <person name="Heim C."/>
            <person name="Lasky J.R."/>
            <person name="Leites L."/>
            <person name="Islam-Faridi N."/>
            <person name="Romero-Severson J."/>
            <person name="DeLeo V.L."/>
            <person name="Lucas S.M."/>
            <person name="Lazic D."/>
            <person name="Gailing O."/>
            <person name="Carlson J."/>
            <person name="Staton M."/>
        </authorList>
    </citation>
    <scope>NUCLEOTIDE SEQUENCE [LARGE SCALE GENOMIC DNA]</scope>
    <source>
        <strain evidence="2">Pseudo-F2</strain>
    </source>
</reference>
<feature type="compositionally biased region" description="Basic and acidic residues" evidence="1">
    <location>
        <begin position="1"/>
        <end position="24"/>
    </location>
</feature>
<feature type="region of interest" description="Disordered" evidence="1">
    <location>
        <begin position="296"/>
        <end position="318"/>
    </location>
</feature>
<evidence type="ECO:0000256" key="1">
    <source>
        <dbReference type="SAM" id="MobiDB-lite"/>
    </source>
</evidence>
<evidence type="ECO:0000313" key="3">
    <source>
        <dbReference type="Proteomes" id="UP001324115"/>
    </source>
</evidence>
<comment type="caution">
    <text evidence="2">The sequence shown here is derived from an EMBL/GenBank/DDBJ whole genome shotgun (WGS) entry which is preliminary data.</text>
</comment>
<accession>A0AAN7IUE6</accession>
<dbReference type="AlphaFoldDB" id="A0AAN7IUE6"/>
<proteinExistence type="predicted"/>
<gene>
    <name evidence="2" type="ORF">RGQ29_023940</name>
</gene>
<protein>
    <submittedName>
        <fullName evidence="2">Uncharacterized protein</fullName>
    </submittedName>
</protein>